<gene>
    <name evidence="1" type="ORF">S01H1_24365</name>
</gene>
<organism evidence="1">
    <name type="scientific">marine sediment metagenome</name>
    <dbReference type="NCBI Taxonomy" id="412755"/>
    <lineage>
        <taxon>unclassified sequences</taxon>
        <taxon>metagenomes</taxon>
        <taxon>ecological metagenomes</taxon>
    </lineage>
</organism>
<feature type="non-terminal residue" evidence="1">
    <location>
        <position position="62"/>
    </location>
</feature>
<proteinExistence type="predicted"/>
<reference evidence="1" key="1">
    <citation type="journal article" date="2014" name="Front. Microbiol.">
        <title>High frequency of phylogenetically diverse reductive dehalogenase-homologous genes in deep subseafloor sedimentary metagenomes.</title>
        <authorList>
            <person name="Kawai M."/>
            <person name="Futagami T."/>
            <person name="Toyoda A."/>
            <person name="Takaki Y."/>
            <person name="Nishi S."/>
            <person name="Hori S."/>
            <person name="Arai W."/>
            <person name="Tsubouchi T."/>
            <person name="Morono Y."/>
            <person name="Uchiyama I."/>
            <person name="Ito T."/>
            <person name="Fujiyama A."/>
            <person name="Inagaki F."/>
            <person name="Takami H."/>
        </authorList>
    </citation>
    <scope>NUCLEOTIDE SEQUENCE</scope>
    <source>
        <strain evidence="1">Expedition CK06-06</strain>
    </source>
</reference>
<feature type="non-terminal residue" evidence="1">
    <location>
        <position position="1"/>
    </location>
</feature>
<accession>X0TKC0</accession>
<dbReference type="Pfam" id="PF13267">
    <property type="entry name" value="DUF4058"/>
    <property type="match status" value="1"/>
</dbReference>
<dbReference type="InterPro" id="IPR025132">
    <property type="entry name" value="DUF4058"/>
</dbReference>
<dbReference type="AlphaFoldDB" id="X0TKC0"/>
<name>X0TKC0_9ZZZZ</name>
<dbReference type="EMBL" id="BARS01014467">
    <property type="protein sequence ID" value="GAF93704.1"/>
    <property type="molecule type" value="Genomic_DNA"/>
</dbReference>
<evidence type="ECO:0000313" key="1">
    <source>
        <dbReference type="EMBL" id="GAF93704.1"/>
    </source>
</evidence>
<comment type="caution">
    <text evidence="1">The sequence shown here is derived from an EMBL/GenBank/DDBJ whole genome shotgun (WGS) entry which is preliminary data.</text>
</comment>
<protein>
    <submittedName>
        <fullName evidence="1">Uncharacterized protein</fullName>
    </submittedName>
</protein>
<sequence length="62" mass="6794">EPISQGYIEIIDAGSGNRVITVIEFLSPSNKAPGEGQYLYLQKRWEAKAAGVSLVEIDLTRT</sequence>